<dbReference type="Proteomes" id="UP000276133">
    <property type="component" value="Unassembled WGS sequence"/>
</dbReference>
<feature type="transmembrane region" description="Helical" evidence="1">
    <location>
        <begin position="80"/>
        <end position="99"/>
    </location>
</feature>
<reference evidence="2 3" key="1">
    <citation type="journal article" date="2018" name="Sci. Rep.">
        <title>Genomic signatures of local adaptation to the degree of environmental predictability in rotifers.</title>
        <authorList>
            <person name="Franch-Gras L."/>
            <person name="Hahn C."/>
            <person name="Garcia-Roger E.M."/>
            <person name="Carmona M.J."/>
            <person name="Serra M."/>
            <person name="Gomez A."/>
        </authorList>
    </citation>
    <scope>NUCLEOTIDE SEQUENCE [LARGE SCALE GENOMIC DNA]</scope>
    <source>
        <strain evidence="2">HYR1</strain>
    </source>
</reference>
<accession>A0A3M7PAQ8</accession>
<protein>
    <submittedName>
        <fullName evidence="2">Uncharacterized protein</fullName>
    </submittedName>
</protein>
<evidence type="ECO:0000313" key="2">
    <source>
        <dbReference type="EMBL" id="RMZ96186.1"/>
    </source>
</evidence>
<keyword evidence="1" id="KW-1133">Transmembrane helix</keyword>
<gene>
    <name evidence="2" type="ORF">BpHYR1_039953</name>
</gene>
<dbReference type="AlphaFoldDB" id="A0A3M7PAQ8"/>
<keyword evidence="3" id="KW-1185">Reference proteome</keyword>
<sequence>MLSDQFIVFDFGLKHHHSACVRIMQSKSENVRNLTTRGREKTRCFLCSSKSLKDICFKEIKDYRFYYYRKEFSLAKFNNFLVVFCITIFYAFFGTRLLARNIIFLNIDSKKLGNKKQLRNFSLNQRCLFQ</sequence>
<evidence type="ECO:0000256" key="1">
    <source>
        <dbReference type="SAM" id="Phobius"/>
    </source>
</evidence>
<proteinExistence type="predicted"/>
<evidence type="ECO:0000313" key="3">
    <source>
        <dbReference type="Proteomes" id="UP000276133"/>
    </source>
</evidence>
<organism evidence="2 3">
    <name type="scientific">Brachionus plicatilis</name>
    <name type="common">Marine rotifer</name>
    <name type="synonym">Brachionus muelleri</name>
    <dbReference type="NCBI Taxonomy" id="10195"/>
    <lineage>
        <taxon>Eukaryota</taxon>
        <taxon>Metazoa</taxon>
        <taxon>Spiralia</taxon>
        <taxon>Gnathifera</taxon>
        <taxon>Rotifera</taxon>
        <taxon>Eurotatoria</taxon>
        <taxon>Monogononta</taxon>
        <taxon>Pseudotrocha</taxon>
        <taxon>Ploima</taxon>
        <taxon>Brachionidae</taxon>
        <taxon>Brachionus</taxon>
    </lineage>
</organism>
<dbReference type="EMBL" id="REGN01012297">
    <property type="protein sequence ID" value="RMZ96186.1"/>
    <property type="molecule type" value="Genomic_DNA"/>
</dbReference>
<comment type="caution">
    <text evidence="2">The sequence shown here is derived from an EMBL/GenBank/DDBJ whole genome shotgun (WGS) entry which is preliminary data.</text>
</comment>
<keyword evidence="1" id="KW-0812">Transmembrane</keyword>
<keyword evidence="1" id="KW-0472">Membrane</keyword>
<name>A0A3M7PAQ8_BRAPC</name>